<evidence type="ECO:0000313" key="2">
    <source>
        <dbReference type="EMBL" id="GAA2613466.1"/>
    </source>
</evidence>
<proteinExistence type="predicted"/>
<feature type="region of interest" description="Disordered" evidence="1">
    <location>
        <begin position="29"/>
        <end position="82"/>
    </location>
</feature>
<dbReference type="EMBL" id="BAAATD010000007">
    <property type="protein sequence ID" value="GAA2613466.1"/>
    <property type="molecule type" value="Genomic_DNA"/>
</dbReference>
<evidence type="ECO:0000313" key="3">
    <source>
        <dbReference type="Proteomes" id="UP001501509"/>
    </source>
</evidence>
<name>A0ABP6CC56_9ACTN</name>
<sequence>MKDGVTRHTPVFSEVLSWPYGTARPPFSEVLGQGASENTDFSEGTDLGEQSSRVLPGSFLNDRSRLSPNTKARVATGAGVSS</sequence>
<organism evidence="2 3">
    <name type="scientific">Actinomadura fulvescens</name>
    <dbReference type="NCBI Taxonomy" id="46160"/>
    <lineage>
        <taxon>Bacteria</taxon>
        <taxon>Bacillati</taxon>
        <taxon>Actinomycetota</taxon>
        <taxon>Actinomycetes</taxon>
        <taxon>Streptosporangiales</taxon>
        <taxon>Thermomonosporaceae</taxon>
        <taxon>Actinomadura</taxon>
    </lineage>
</organism>
<feature type="compositionally biased region" description="Polar residues" evidence="1">
    <location>
        <begin position="35"/>
        <end position="53"/>
    </location>
</feature>
<keyword evidence="3" id="KW-1185">Reference proteome</keyword>
<reference evidence="3" key="1">
    <citation type="journal article" date="2019" name="Int. J. Syst. Evol. Microbiol.">
        <title>The Global Catalogue of Microorganisms (GCM) 10K type strain sequencing project: providing services to taxonomists for standard genome sequencing and annotation.</title>
        <authorList>
            <consortium name="The Broad Institute Genomics Platform"/>
            <consortium name="The Broad Institute Genome Sequencing Center for Infectious Disease"/>
            <person name="Wu L."/>
            <person name="Ma J."/>
        </authorList>
    </citation>
    <scope>NUCLEOTIDE SEQUENCE [LARGE SCALE GENOMIC DNA]</scope>
    <source>
        <strain evidence="3">JCM 6833</strain>
    </source>
</reference>
<dbReference type="Proteomes" id="UP001501509">
    <property type="component" value="Unassembled WGS sequence"/>
</dbReference>
<accession>A0ABP6CC56</accession>
<gene>
    <name evidence="2" type="ORF">GCM10010411_55480</name>
</gene>
<comment type="caution">
    <text evidence="2">The sequence shown here is derived from an EMBL/GenBank/DDBJ whole genome shotgun (WGS) entry which is preliminary data.</text>
</comment>
<evidence type="ECO:0000256" key="1">
    <source>
        <dbReference type="SAM" id="MobiDB-lite"/>
    </source>
</evidence>
<protein>
    <submittedName>
        <fullName evidence="2">Uncharacterized protein</fullName>
    </submittedName>
</protein>